<dbReference type="RefSeq" id="WP_305202840.1">
    <property type="nucleotide sequence ID" value="NZ_JAUUIA010001356.1"/>
</dbReference>
<dbReference type="EMBL" id="JAUUIA010001356">
    <property type="protein sequence ID" value="MDP0971873.1"/>
    <property type="molecule type" value="Genomic_DNA"/>
</dbReference>
<feature type="non-terminal residue" evidence="1">
    <location>
        <position position="79"/>
    </location>
</feature>
<organism evidence="1 2">
    <name type="scientific">Klebsiella pneumoniae</name>
    <dbReference type="NCBI Taxonomy" id="573"/>
    <lineage>
        <taxon>Bacteria</taxon>
        <taxon>Pseudomonadati</taxon>
        <taxon>Pseudomonadota</taxon>
        <taxon>Gammaproteobacteria</taxon>
        <taxon>Enterobacterales</taxon>
        <taxon>Enterobacteriaceae</taxon>
        <taxon>Klebsiella/Raoultella group</taxon>
        <taxon>Klebsiella</taxon>
        <taxon>Klebsiella pneumoniae complex</taxon>
    </lineage>
</organism>
<dbReference type="AlphaFoldDB" id="A0AAW8AQS8"/>
<sequence length="79" mass="8820">EELTERIEVLEASANLRAVLPSGLGNALIKSFGLKPSKLIGELKELLEERIMEGLIESDQTASYYVEHLREDLPQVLVN</sequence>
<evidence type="ECO:0000313" key="2">
    <source>
        <dbReference type="Proteomes" id="UP001244490"/>
    </source>
</evidence>
<proteinExistence type="predicted"/>
<dbReference type="Proteomes" id="UP001244490">
    <property type="component" value="Unassembled WGS sequence"/>
</dbReference>
<protein>
    <submittedName>
        <fullName evidence="1">Uncharacterized protein</fullName>
    </submittedName>
</protein>
<gene>
    <name evidence="1" type="ORF">Q6294_33610</name>
</gene>
<reference evidence="1" key="1">
    <citation type="submission" date="2023-07" db="EMBL/GenBank/DDBJ databases">
        <authorList>
            <person name="Peng Z."/>
        </authorList>
    </citation>
    <scope>NUCLEOTIDE SEQUENCE</scope>
    <source>
        <strain evidence="1">KP219</strain>
    </source>
</reference>
<feature type="non-terminal residue" evidence="1">
    <location>
        <position position="1"/>
    </location>
</feature>
<accession>A0AAW8AQS8</accession>
<name>A0AAW8AQS8_KLEPN</name>
<comment type="caution">
    <text evidence="1">The sequence shown here is derived from an EMBL/GenBank/DDBJ whole genome shotgun (WGS) entry which is preliminary data.</text>
</comment>
<evidence type="ECO:0000313" key="1">
    <source>
        <dbReference type="EMBL" id="MDP0971873.1"/>
    </source>
</evidence>